<proteinExistence type="predicted"/>
<reference evidence="2" key="1">
    <citation type="submission" date="2020-08" db="EMBL/GenBank/DDBJ databases">
        <title>Genome public.</title>
        <authorList>
            <person name="Liu C."/>
            <person name="Sun Q."/>
        </authorList>
    </citation>
    <scope>NUCLEOTIDE SEQUENCE</scope>
    <source>
        <strain evidence="2">BX22</strain>
    </source>
</reference>
<comment type="caution">
    <text evidence="2">The sequence shown here is derived from an EMBL/GenBank/DDBJ whole genome shotgun (WGS) entry which is preliminary data.</text>
</comment>
<gene>
    <name evidence="2" type="ORF">H8S33_12835</name>
</gene>
<evidence type="ECO:0000313" key="2">
    <source>
        <dbReference type="EMBL" id="MBC5637694.1"/>
    </source>
</evidence>
<keyword evidence="3" id="KW-1185">Reference proteome</keyword>
<feature type="transmembrane region" description="Helical" evidence="1">
    <location>
        <begin position="6"/>
        <end position="25"/>
    </location>
</feature>
<feature type="transmembrane region" description="Helical" evidence="1">
    <location>
        <begin position="37"/>
        <end position="56"/>
    </location>
</feature>
<evidence type="ECO:0000256" key="1">
    <source>
        <dbReference type="SAM" id="Phobius"/>
    </source>
</evidence>
<dbReference type="Proteomes" id="UP000637359">
    <property type="component" value="Unassembled WGS sequence"/>
</dbReference>
<evidence type="ECO:0000313" key="3">
    <source>
        <dbReference type="Proteomes" id="UP000637359"/>
    </source>
</evidence>
<protein>
    <submittedName>
        <fullName evidence="2">Uncharacterized protein</fullName>
    </submittedName>
</protein>
<name>A0A923L758_9BACI</name>
<accession>A0A923L758</accession>
<keyword evidence="1" id="KW-0812">Transmembrane</keyword>
<dbReference type="AlphaFoldDB" id="A0A923L758"/>
<sequence length="96" mass="9952">MLVQTIITIGAILAVIGIVLGFVLLKMTGGEGYVPYYPSALLTLAGIVFACIAAPMDVMVREVGLGGWAIAALFAAGISFIVTSVSHAFQIHDNEA</sequence>
<keyword evidence="1" id="KW-1133">Transmembrane helix</keyword>
<dbReference type="EMBL" id="JACOOL010000009">
    <property type="protein sequence ID" value="MBC5637694.1"/>
    <property type="molecule type" value="Genomic_DNA"/>
</dbReference>
<feature type="transmembrane region" description="Helical" evidence="1">
    <location>
        <begin position="68"/>
        <end position="89"/>
    </location>
</feature>
<keyword evidence="1" id="KW-0472">Membrane</keyword>
<organism evidence="2 3">
    <name type="scientific">Ornithinibacillus hominis</name>
    <dbReference type="NCBI Taxonomy" id="2763055"/>
    <lineage>
        <taxon>Bacteria</taxon>
        <taxon>Bacillati</taxon>
        <taxon>Bacillota</taxon>
        <taxon>Bacilli</taxon>
        <taxon>Bacillales</taxon>
        <taxon>Bacillaceae</taxon>
        <taxon>Ornithinibacillus</taxon>
    </lineage>
</organism>
<dbReference type="RefSeq" id="WP_186870400.1">
    <property type="nucleotide sequence ID" value="NZ_JACOOL010000009.1"/>
</dbReference>